<dbReference type="EMBL" id="HBHZ01004811">
    <property type="protein sequence ID" value="CAE0190640.1"/>
    <property type="molecule type" value="Transcribed_RNA"/>
</dbReference>
<name>A0A7S3CAF3_9CHLO</name>
<comment type="subcellular location">
    <subcellularLocation>
        <location evidence="1">Mitochondrion</location>
    </subcellularLocation>
</comment>
<dbReference type="EMBL" id="HBHZ01004822">
    <property type="protein sequence ID" value="CAE0190649.1"/>
    <property type="molecule type" value="Transcribed_RNA"/>
</dbReference>
<dbReference type="Gene3D" id="3.40.718.10">
    <property type="entry name" value="Isopropylmalate Dehydrogenase"/>
    <property type="match status" value="1"/>
</dbReference>
<reference evidence="7" key="1">
    <citation type="submission" date="2021-01" db="EMBL/GenBank/DDBJ databases">
        <authorList>
            <person name="Corre E."/>
            <person name="Pelletier E."/>
            <person name="Niang G."/>
            <person name="Scheremetjew M."/>
            <person name="Finn R."/>
            <person name="Kale V."/>
            <person name="Holt S."/>
            <person name="Cochrane G."/>
            <person name="Meng A."/>
            <person name="Brown T."/>
            <person name="Cohen L."/>
        </authorList>
    </citation>
    <scope>NUCLEOTIDE SEQUENCE</scope>
    <source>
        <strain evidence="7">RCC1871</strain>
    </source>
</reference>
<keyword evidence="4" id="KW-0809">Transit peptide</keyword>
<evidence type="ECO:0000256" key="4">
    <source>
        <dbReference type="ARBA" id="ARBA00022946"/>
    </source>
</evidence>
<dbReference type="PROSITE" id="PS00470">
    <property type="entry name" value="IDH_IMDH"/>
    <property type="match status" value="1"/>
</dbReference>
<dbReference type="Pfam" id="PF00180">
    <property type="entry name" value="Iso_dh"/>
    <property type="match status" value="1"/>
</dbReference>
<protein>
    <submittedName>
        <fullName evidence="9">Regulatory subunit of NAD-dependent isocitrate dehydrogenase</fullName>
    </submittedName>
</protein>
<keyword evidence="5" id="KW-0496">Mitochondrion</keyword>
<dbReference type="GO" id="GO:0006102">
    <property type="term" value="P:isocitrate metabolic process"/>
    <property type="evidence" value="ECO:0007669"/>
    <property type="project" value="TreeGrafter"/>
</dbReference>
<gene>
    <name evidence="7" type="ORF">CROS1456_LOCUS3730</name>
    <name evidence="8" type="ORF">CROS1456_LOCUS3739</name>
    <name evidence="9" type="ORF">HKI87_11g66980</name>
</gene>
<dbReference type="NCBIfam" id="TIGR00175">
    <property type="entry name" value="mito_nad_idh"/>
    <property type="match status" value="1"/>
</dbReference>
<sequence length="381" mass="41708">MLLTRCAYGLLGRGMASGALRSLFSTSTYVHKPGEGQVKTVTLLPGDGIGPELTDCVERVVGVLKAPLVFEKFDSISGANSDGTPVEEVPNDLIESLKRNKVCIKGTLWAKLYEQNTNTQSLNVLLRKELDLYVNLVHCFSIPGVETRHGETPLDITIVRENTEGEYSGLEHEVVPGVVESLKVITERSSRRIAEYAFEYATMNNRRKVTAVHKANIMKLGDGQFLSACREISSSYPNIEFEEMIVDATCMKLVSTPEHFDVLVTPNLYGNLVSNLCAGLVGGAGMCPGANVGRDPSIAIFEQGARHVARSLVGKNLANPTAMLLSTAMMFRHLQWPSFAERLESAIFRVLKDPANHTVDINGSSSTSTYMDAIVRELRAR</sequence>
<evidence type="ECO:0000256" key="2">
    <source>
        <dbReference type="ARBA" id="ARBA00007769"/>
    </source>
</evidence>
<evidence type="ECO:0000313" key="10">
    <source>
        <dbReference type="Proteomes" id="UP001472866"/>
    </source>
</evidence>
<evidence type="ECO:0000313" key="9">
    <source>
        <dbReference type="EMBL" id="WZN65141.1"/>
    </source>
</evidence>
<dbReference type="PANTHER" id="PTHR11835:SF42">
    <property type="entry name" value="ISOCITRATE DEHYDROGENASE [NAD] SUBUNIT BETA, MITOCHONDRIAL"/>
    <property type="match status" value="1"/>
</dbReference>
<reference evidence="9 10" key="2">
    <citation type="submission" date="2024-03" db="EMBL/GenBank/DDBJ databases">
        <title>Complete genome sequence of the green alga Chloropicon roscoffensis RCC1871.</title>
        <authorList>
            <person name="Lemieux C."/>
            <person name="Pombert J.-F."/>
            <person name="Otis C."/>
            <person name="Turmel M."/>
        </authorList>
    </citation>
    <scope>NUCLEOTIDE SEQUENCE [LARGE SCALE GENOMIC DNA]</scope>
    <source>
        <strain evidence="9 10">RCC1871</strain>
    </source>
</reference>
<feature type="domain" description="Isopropylmalate dehydrogenase-like" evidence="6">
    <location>
        <begin position="40"/>
        <end position="374"/>
    </location>
</feature>
<evidence type="ECO:0000313" key="8">
    <source>
        <dbReference type="EMBL" id="CAE0190649.1"/>
    </source>
</evidence>
<dbReference type="InterPro" id="IPR024084">
    <property type="entry name" value="IsoPropMal-DH-like_dom"/>
</dbReference>
<dbReference type="GO" id="GO:0005739">
    <property type="term" value="C:mitochondrion"/>
    <property type="evidence" value="ECO:0007669"/>
    <property type="project" value="UniProtKB-SubCell"/>
</dbReference>
<dbReference type="InterPro" id="IPR019818">
    <property type="entry name" value="IsoCit/isopropylmalate_DH_CS"/>
</dbReference>
<dbReference type="Proteomes" id="UP001472866">
    <property type="component" value="Chromosome 11"/>
</dbReference>
<evidence type="ECO:0000256" key="3">
    <source>
        <dbReference type="ARBA" id="ARBA00022532"/>
    </source>
</evidence>
<evidence type="ECO:0000256" key="5">
    <source>
        <dbReference type="ARBA" id="ARBA00023128"/>
    </source>
</evidence>
<comment type="similarity">
    <text evidence="2">Belongs to the isocitrate and isopropylmalate dehydrogenases family.</text>
</comment>
<dbReference type="AlphaFoldDB" id="A0A7S3CAF3"/>
<keyword evidence="10" id="KW-1185">Reference proteome</keyword>
<evidence type="ECO:0000256" key="1">
    <source>
        <dbReference type="ARBA" id="ARBA00004173"/>
    </source>
</evidence>
<proteinExistence type="inferred from homology"/>
<dbReference type="SUPFAM" id="SSF53659">
    <property type="entry name" value="Isocitrate/Isopropylmalate dehydrogenase-like"/>
    <property type="match status" value="1"/>
</dbReference>
<keyword evidence="3" id="KW-0816">Tricarboxylic acid cycle</keyword>
<dbReference type="SMART" id="SM01329">
    <property type="entry name" value="Iso_dh"/>
    <property type="match status" value="1"/>
</dbReference>
<dbReference type="GO" id="GO:0004449">
    <property type="term" value="F:isocitrate dehydrogenase (NAD+) activity"/>
    <property type="evidence" value="ECO:0007669"/>
    <property type="project" value="TreeGrafter"/>
</dbReference>
<dbReference type="GO" id="GO:0051287">
    <property type="term" value="F:NAD binding"/>
    <property type="evidence" value="ECO:0007669"/>
    <property type="project" value="InterPro"/>
</dbReference>
<dbReference type="GO" id="GO:0006099">
    <property type="term" value="P:tricarboxylic acid cycle"/>
    <property type="evidence" value="ECO:0007669"/>
    <property type="project" value="UniProtKB-KW"/>
</dbReference>
<dbReference type="GO" id="GO:0000287">
    <property type="term" value="F:magnesium ion binding"/>
    <property type="evidence" value="ECO:0007669"/>
    <property type="project" value="InterPro"/>
</dbReference>
<evidence type="ECO:0000259" key="6">
    <source>
        <dbReference type="SMART" id="SM01329"/>
    </source>
</evidence>
<accession>A0A7S3CAF3</accession>
<dbReference type="PANTHER" id="PTHR11835">
    <property type="entry name" value="DECARBOXYLATING DEHYDROGENASES-ISOCITRATE, ISOPROPYLMALATE, TARTRATE"/>
    <property type="match status" value="1"/>
</dbReference>
<dbReference type="EMBL" id="CP151511">
    <property type="protein sequence ID" value="WZN65141.1"/>
    <property type="molecule type" value="Genomic_DNA"/>
</dbReference>
<dbReference type="InterPro" id="IPR004434">
    <property type="entry name" value="Isocitrate_DH_NAD"/>
</dbReference>
<evidence type="ECO:0000313" key="7">
    <source>
        <dbReference type="EMBL" id="CAE0190640.1"/>
    </source>
</evidence>
<organism evidence="7">
    <name type="scientific">Chloropicon roscoffensis</name>
    <dbReference type="NCBI Taxonomy" id="1461544"/>
    <lineage>
        <taxon>Eukaryota</taxon>
        <taxon>Viridiplantae</taxon>
        <taxon>Chlorophyta</taxon>
        <taxon>Chloropicophyceae</taxon>
        <taxon>Chloropicales</taxon>
        <taxon>Chloropicaceae</taxon>
        <taxon>Chloropicon</taxon>
    </lineage>
</organism>